<dbReference type="Pfam" id="PF07690">
    <property type="entry name" value="MFS_1"/>
    <property type="match status" value="1"/>
</dbReference>
<dbReference type="Gene3D" id="1.20.1250.20">
    <property type="entry name" value="MFS general substrate transporter like domains"/>
    <property type="match status" value="1"/>
</dbReference>
<gene>
    <name evidence="11" type="ORF">KEF29_33680</name>
</gene>
<evidence type="ECO:0000256" key="7">
    <source>
        <dbReference type="ARBA" id="ARBA00023163"/>
    </source>
</evidence>
<protein>
    <submittedName>
        <fullName evidence="11">MFS transporter</fullName>
    </submittedName>
</protein>
<feature type="transmembrane region" description="Helical" evidence="8">
    <location>
        <begin position="357"/>
        <end position="378"/>
    </location>
</feature>
<dbReference type="InterPro" id="IPR011701">
    <property type="entry name" value="MFS"/>
</dbReference>
<evidence type="ECO:0000256" key="6">
    <source>
        <dbReference type="ARBA" id="ARBA00023136"/>
    </source>
</evidence>
<dbReference type="PROSITE" id="PS50949">
    <property type="entry name" value="HTH_GNTR"/>
    <property type="match status" value="1"/>
</dbReference>
<evidence type="ECO:0000256" key="1">
    <source>
        <dbReference type="ARBA" id="ARBA00004651"/>
    </source>
</evidence>
<dbReference type="SUPFAM" id="SSF48008">
    <property type="entry name" value="GntR ligand-binding domain-like"/>
    <property type="match status" value="1"/>
</dbReference>
<evidence type="ECO:0000259" key="9">
    <source>
        <dbReference type="PROSITE" id="PS50850"/>
    </source>
</evidence>
<dbReference type="Pfam" id="PF07729">
    <property type="entry name" value="FCD"/>
    <property type="match status" value="1"/>
</dbReference>
<dbReference type="EMBL" id="JAGTPG010000002">
    <property type="protein sequence ID" value="MBR8642690.1"/>
    <property type="molecule type" value="Genomic_DNA"/>
</dbReference>
<evidence type="ECO:0000313" key="11">
    <source>
        <dbReference type="EMBL" id="MBR8642690.1"/>
    </source>
</evidence>
<feature type="transmembrane region" description="Helical" evidence="8">
    <location>
        <begin position="272"/>
        <end position="293"/>
    </location>
</feature>
<dbReference type="SMART" id="SM00345">
    <property type="entry name" value="HTH_GNTR"/>
    <property type="match status" value="1"/>
</dbReference>
<dbReference type="InterPro" id="IPR036388">
    <property type="entry name" value="WH-like_DNA-bd_sf"/>
</dbReference>
<dbReference type="SMART" id="SM00895">
    <property type="entry name" value="FCD"/>
    <property type="match status" value="1"/>
</dbReference>
<dbReference type="GO" id="GO:0003677">
    <property type="term" value="F:DNA binding"/>
    <property type="evidence" value="ECO:0007669"/>
    <property type="project" value="UniProtKB-KW"/>
</dbReference>
<dbReference type="InterPro" id="IPR000524">
    <property type="entry name" value="Tscrpt_reg_HTH_GntR"/>
</dbReference>
<feature type="transmembrane region" description="Helical" evidence="8">
    <location>
        <begin position="232"/>
        <end position="252"/>
    </location>
</feature>
<dbReference type="InterPro" id="IPR008920">
    <property type="entry name" value="TF_FadR/GntR_C"/>
</dbReference>
<evidence type="ECO:0000256" key="3">
    <source>
        <dbReference type="ARBA" id="ARBA00022989"/>
    </source>
</evidence>
<feature type="transmembrane region" description="Helical" evidence="8">
    <location>
        <begin position="443"/>
        <end position="464"/>
    </location>
</feature>
<keyword evidence="6 8" id="KW-0472">Membrane</keyword>
<dbReference type="PANTHER" id="PTHR43537">
    <property type="entry name" value="TRANSCRIPTIONAL REGULATOR, GNTR FAMILY"/>
    <property type="match status" value="1"/>
</dbReference>
<keyword evidence="2 8" id="KW-0812">Transmembrane</keyword>
<keyword evidence="3 8" id="KW-1133">Transmembrane helix</keyword>
<comment type="subcellular location">
    <subcellularLocation>
        <location evidence="1">Cell membrane</location>
        <topology evidence="1">Multi-pass membrane protein</topology>
    </subcellularLocation>
</comment>
<feature type="transmembrane region" description="Helical" evidence="8">
    <location>
        <begin position="325"/>
        <end position="345"/>
    </location>
</feature>
<proteinExistence type="predicted"/>
<dbReference type="AlphaFoldDB" id="A0A941J4S0"/>
<dbReference type="GO" id="GO:0003700">
    <property type="term" value="F:DNA-binding transcription factor activity"/>
    <property type="evidence" value="ECO:0007669"/>
    <property type="project" value="InterPro"/>
</dbReference>
<evidence type="ECO:0000256" key="5">
    <source>
        <dbReference type="ARBA" id="ARBA00023125"/>
    </source>
</evidence>
<keyword evidence="4" id="KW-0805">Transcription regulation</keyword>
<feature type="transmembrane region" description="Helical" evidence="8">
    <location>
        <begin position="535"/>
        <end position="556"/>
    </location>
</feature>
<evidence type="ECO:0000259" key="10">
    <source>
        <dbReference type="PROSITE" id="PS50949"/>
    </source>
</evidence>
<keyword evidence="12" id="KW-1185">Reference proteome</keyword>
<accession>A0A941J4S0</accession>
<dbReference type="PANTHER" id="PTHR43537:SF24">
    <property type="entry name" value="GLUCONATE OPERON TRANSCRIPTIONAL REPRESSOR"/>
    <property type="match status" value="1"/>
</dbReference>
<dbReference type="Gene3D" id="1.20.120.530">
    <property type="entry name" value="GntR ligand-binding domain-like"/>
    <property type="match status" value="1"/>
</dbReference>
<dbReference type="CDD" id="cd06174">
    <property type="entry name" value="MFS"/>
    <property type="match status" value="1"/>
</dbReference>
<dbReference type="GO" id="GO:0022857">
    <property type="term" value="F:transmembrane transporter activity"/>
    <property type="evidence" value="ECO:0007669"/>
    <property type="project" value="InterPro"/>
</dbReference>
<dbReference type="InterPro" id="IPR036259">
    <property type="entry name" value="MFS_trans_sf"/>
</dbReference>
<sequence length="646" mass="69044">MTLAVKQPPAADRVYTHVKQGVLERRYEGGTLLTEGELAEAVGVSRTPVREALLRLEVEGLIRLYPKKGALVLPVSAQEIADVVETRLLVEEHAARKAVPAPAGLIERLEELLARQKKQAAAGDLAAAAVTDRCFHAEIVRSGGNEILSRLYDQLRDRQLRMGVAVMHSHPDRIAKTLAEHEEILDALRAGDAEAAVGLVHRHVSWFSHLARGRSDELHHAAGRSPGGRRALAVWGIGVSVYFVAVIFRTSLGVAGLDAADRFHVNASALSTFSILQLLVYAGMQIPVGLLVDRLGTKKVLALGAVLFTAGQLGFAFSPSYGMALASRALLGCGDALTFISVLRLGTRWFPARRGPLVAQFAGLVGMAGNLVSTLVLARLLHGIGWTPAFAGSAAAGAVVFVLVLLFLKDHPEGHEPEPLPHQGAAYVRRQIAAAWREPGTRLGLWVHFTTQFPAMVFLLLWGLPFLVEAQGLSRATAGELLTLVVLSNMVVGLVYGQIVARHHGARLPLALGTVGTTAALWAATLAYPGVHAPMWLLIVLCTVLGACGPASMIGFDFARPANPPERQGTASGITNMGGFVASMTTLFAVGVLLDATGDDYTVAFSVVFVLQALGVAQILRLRKRAARRERERLVASRVETVHVPV</sequence>
<comment type="caution">
    <text evidence="11">The sequence shown here is derived from an EMBL/GenBank/DDBJ whole genome shotgun (WGS) entry which is preliminary data.</text>
</comment>
<dbReference type="GO" id="GO:0005886">
    <property type="term" value="C:plasma membrane"/>
    <property type="evidence" value="ECO:0007669"/>
    <property type="project" value="UniProtKB-SubCell"/>
</dbReference>
<feature type="transmembrane region" description="Helical" evidence="8">
    <location>
        <begin position="384"/>
        <end position="408"/>
    </location>
</feature>
<dbReference type="InterPro" id="IPR011711">
    <property type="entry name" value="GntR_C"/>
</dbReference>
<evidence type="ECO:0000256" key="2">
    <source>
        <dbReference type="ARBA" id="ARBA00022692"/>
    </source>
</evidence>
<feature type="domain" description="Major facilitator superfamily (MFS) profile" evidence="9">
    <location>
        <begin position="229"/>
        <end position="627"/>
    </location>
</feature>
<dbReference type="Proteomes" id="UP000682308">
    <property type="component" value="Unassembled WGS sequence"/>
</dbReference>
<dbReference type="InterPro" id="IPR036390">
    <property type="entry name" value="WH_DNA-bd_sf"/>
</dbReference>
<evidence type="ECO:0000256" key="8">
    <source>
        <dbReference type="SAM" id="Phobius"/>
    </source>
</evidence>
<dbReference type="SUPFAM" id="SSF46785">
    <property type="entry name" value="Winged helix' DNA-binding domain"/>
    <property type="match status" value="1"/>
</dbReference>
<dbReference type="PROSITE" id="PS50850">
    <property type="entry name" value="MFS"/>
    <property type="match status" value="1"/>
</dbReference>
<evidence type="ECO:0000313" key="12">
    <source>
        <dbReference type="Proteomes" id="UP000682308"/>
    </source>
</evidence>
<dbReference type="Pfam" id="PF00392">
    <property type="entry name" value="GntR"/>
    <property type="match status" value="1"/>
</dbReference>
<dbReference type="SUPFAM" id="SSF103473">
    <property type="entry name" value="MFS general substrate transporter"/>
    <property type="match status" value="1"/>
</dbReference>
<keyword evidence="5" id="KW-0238">DNA-binding</keyword>
<evidence type="ECO:0000256" key="4">
    <source>
        <dbReference type="ARBA" id="ARBA00023015"/>
    </source>
</evidence>
<dbReference type="CDD" id="cd07377">
    <property type="entry name" value="WHTH_GntR"/>
    <property type="match status" value="1"/>
</dbReference>
<feature type="transmembrane region" description="Helical" evidence="8">
    <location>
        <begin position="476"/>
        <end position="496"/>
    </location>
</feature>
<feature type="transmembrane region" description="Helical" evidence="8">
    <location>
        <begin position="603"/>
        <end position="622"/>
    </location>
</feature>
<dbReference type="InterPro" id="IPR020846">
    <property type="entry name" value="MFS_dom"/>
</dbReference>
<reference evidence="11 12" key="1">
    <citation type="submission" date="2021-04" db="EMBL/GenBank/DDBJ databases">
        <title>Characterization of the biosynthetic gene cluster of new lipopeptides with antitumor activity in the genome of the marine Streptomyces PHM034.</title>
        <authorList>
            <person name="Ceniceros A."/>
            <person name="Canedo L."/>
            <person name="Mendez C."/>
            <person name="Olano C."/>
            <person name="Schleissner C."/>
            <person name="Cuevas C."/>
            <person name="De La Calle F."/>
            <person name="Salas J.A."/>
        </authorList>
    </citation>
    <scope>NUCLEOTIDE SEQUENCE [LARGE SCALE GENOMIC DNA]</scope>
    <source>
        <strain evidence="11 12">PHM034</strain>
    </source>
</reference>
<feature type="transmembrane region" description="Helical" evidence="8">
    <location>
        <begin position="508"/>
        <end position="529"/>
    </location>
</feature>
<dbReference type="PRINTS" id="PR00035">
    <property type="entry name" value="HTHGNTR"/>
</dbReference>
<keyword evidence="7" id="KW-0804">Transcription</keyword>
<feature type="transmembrane region" description="Helical" evidence="8">
    <location>
        <begin position="300"/>
        <end position="319"/>
    </location>
</feature>
<name>A0A941J4S0_9ACTN</name>
<feature type="transmembrane region" description="Helical" evidence="8">
    <location>
        <begin position="577"/>
        <end position="597"/>
    </location>
</feature>
<organism evidence="11 12">
    <name type="scientific">Streptomyces tuirus</name>
    <dbReference type="NCBI Taxonomy" id="68278"/>
    <lineage>
        <taxon>Bacteria</taxon>
        <taxon>Bacillati</taxon>
        <taxon>Actinomycetota</taxon>
        <taxon>Actinomycetes</taxon>
        <taxon>Kitasatosporales</taxon>
        <taxon>Streptomycetaceae</taxon>
        <taxon>Streptomyces</taxon>
    </lineage>
</organism>
<feature type="domain" description="HTH gntR-type" evidence="10">
    <location>
        <begin position="8"/>
        <end position="75"/>
    </location>
</feature>
<dbReference type="Gene3D" id="1.10.10.10">
    <property type="entry name" value="Winged helix-like DNA-binding domain superfamily/Winged helix DNA-binding domain"/>
    <property type="match status" value="1"/>
</dbReference>